<dbReference type="Proteomes" id="UP001194414">
    <property type="component" value="Unassembled WGS sequence"/>
</dbReference>
<dbReference type="AlphaFoldDB" id="A0AAW4DPI2"/>
<evidence type="ECO:0000313" key="3">
    <source>
        <dbReference type="Proteomes" id="UP001194414"/>
    </source>
</evidence>
<dbReference type="InterPro" id="IPR047263">
    <property type="entry name" value="HNL-like_cupin"/>
</dbReference>
<evidence type="ECO:0000259" key="1">
    <source>
        <dbReference type="Pfam" id="PF07883"/>
    </source>
</evidence>
<dbReference type="PANTHER" id="PTHR43698">
    <property type="entry name" value="RIBD C-TERMINAL DOMAIN CONTAINING PROTEIN"/>
    <property type="match status" value="1"/>
</dbReference>
<accession>A0AAW4DPI2</accession>
<sequence>MAKNEEEVKNTPFGFGTSNDAYAKYFTGKSYLNPLATKANCNIANVNFEPGCINKWHEHTVPQILVCVAGEGWVQEEGKPAHKMTPGDVYIVSPNTRHWHGAAKDSWFSHLSIMADTYKAKTTWYEDVAPDYYNNLK</sequence>
<feature type="domain" description="Cupin type-2" evidence="1">
    <location>
        <begin position="46"/>
        <end position="106"/>
    </location>
</feature>
<reference evidence="2" key="1">
    <citation type="submission" date="2020-07" db="EMBL/GenBank/DDBJ databases">
        <title>Comparative genomics analyses of Lactobacillus crispatus isolated from different ecological niches.</title>
        <authorList>
            <person name="Mancino W."/>
            <person name="Mancabelli L."/>
            <person name="Lugli G.A."/>
            <person name="Milani C."/>
            <person name="Viappiani A."/>
            <person name="Anzalone R."/>
            <person name="Longhi G."/>
            <person name="Ventura M."/>
            <person name="Turroni F."/>
        </authorList>
    </citation>
    <scope>NUCLEOTIDE SEQUENCE</scope>
    <source>
        <strain evidence="2">LB65</strain>
    </source>
</reference>
<dbReference type="InterPro" id="IPR011051">
    <property type="entry name" value="RmlC_Cupin_sf"/>
</dbReference>
<organism evidence="2 3">
    <name type="scientific">Lactobacillus crispatus</name>
    <dbReference type="NCBI Taxonomy" id="47770"/>
    <lineage>
        <taxon>Bacteria</taxon>
        <taxon>Bacillati</taxon>
        <taxon>Bacillota</taxon>
        <taxon>Bacilli</taxon>
        <taxon>Lactobacillales</taxon>
        <taxon>Lactobacillaceae</taxon>
        <taxon>Lactobacillus</taxon>
    </lineage>
</organism>
<dbReference type="SUPFAM" id="SSF51182">
    <property type="entry name" value="RmlC-like cupins"/>
    <property type="match status" value="1"/>
</dbReference>
<dbReference type="PANTHER" id="PTHR43698:SF1">
    <property type="entry name" value="BLL4564 PROTEIN"/>
    <property type="match status" value="1"/>
</dbReference>
<evidence type="ECO:0000313" key="2">
    <source>
        <dbReference type="EMBL" id="MBI1708605.1"/>
    </source>
</evidence>
<dbReference type="Pfam" id="PF07883">
    <property type="entry name" value="Cupin_2"/>
    <property type="match status" value="1"/>
</dbReference>
<proteinExistence type="predicted"/>
<dbReference type="InterPro" id="IPR014710">
    <property type="entry name" value="RmlC-like_jellyroll"/>
</dbReference>
<dbReference type="CDD" id="cd02233">
    <property type="entry name" value="cupin_HNL-like"/>
    <property type="match status" value="1"/>
</dbReference>
<dbReference type="InterPro" id="IPR013096">
    <property type="entry name" value="Cupin_2"/>
</dbReference>
<dbReference type="RefSeq" id="WP_198564616.1">
    <property type="nucleotide sequence ID" value="NZ_JACCPK010000153.1"/>
</dbReference>
<name>A0AAW4DPI2_9LACO</name>
<dbReference type="EMBL" id="JACCPP010000024">
    <property type="protein sequence ID" value="MBI1708605.1"/>
    <property type="molecule type" value="Genomic_DNA"/>
</dbReference>
<gene>
    <name evidence="2" type="ORF">HYQ56_1593</name>
</gene>
<comment type="caution">
    <text evidence="2">The sequence shown here is derived from an EMBL/GenBank/DDBJ whole genome shotgun (WGS) entry which is preliminary data.</text>
</comment>
<dbReference type="Gene3D" id="2.60.120.10">
    <property type="entry name" value="Jelly Rolls"/>
    <property type="match status" value="1"/>
</dbReference>
<protein>
    <submittedName>
        <fullName evidence="2">Cupin domain-containing protein</fullName>
    </submittedName>
</protein>